<organism evidence="1 2">
    <name type="scientific">Caballeronia udeis</name>
    <dbReference type="NCBI Taxonomy" id="1232866"/>
    <lineage>
        <taxon>Bacteria</taxon>
        <taxon>Pseudomonadati</taxon>
        <taxon>Pseudomonadota</taxon>
        <taxon>Betaproteobacteria</taxon>
        <taxon>Burkholderiales</taxon>
        <taxon>Burkholderiaceae</taxon>
        <taxon>Caballeronia</taxon>
    </lineage>
</organism>
<reference evidence="1 2" key="1">
    <citation type="submission" date="2016-01" db="EMBL/GenBank/DDBJ databases">
        <authorList>
            <person name="Oliw E.H."/>
        </authorList>
    </citation>
    <scope>NUCLEOTIDE SEQUENCE [LARGE SCALE GENOMIC DNA]</scope>
    <source>
        <strain evidence="1">LMG 27134</strain>
    </source>
</reference>
<accession>A0A158K3C1</accession>
<gene>
    <name evidence="1" type="ORF">AWB69_09314</name>
</gene>
<dbReference type="AlphaFoldDB" id="A0A158K3C1"/>
<proteinExistence type="predicted"/>
<name>A0A158K3C1_9BURK</name>
<sequence length="309" mass="34799">MHVPPRPCGQPCLDLGMLVGTVVVNNAVHVETFGHRLVNLAQERQKLLVPVTRLAGGQYRAVEHIQGRKQRGGAVTDIVMRDALNVTEAHRQHGLRTLKRLTLAFLVYAQHQRVLRRAQVQADHVAQFLDEERVGRQFEAFAAVRLEAQQFEVSMHAGRRDCRLRGNCAYAPMRGAVGRLGMQRLVDQLGHPFVIDRARLAGPHFVVQTVDALFKEPGAPFTHRGTRELQAPGNLAIWFASGRSQNNACPCNQRSRNRARTRHRSKLQLFGIAQRQLHLRSSHRHAGISRFVDTNILRKHSSVNNGTEH</sequence>
<dbReference type="Proteomes" id="UP000054683">
    <property type="component" value="Unassembled WGS sequence"/>
</dbReference>
<dbReference type="EMBL" id="FCOK02000214">
    <property type="protein sequence ID" value="SAL75465.1"/>
    <property type="molecule type" value="Genomic_DNA"/>
</dbReference>
<evidence type="ECO:0000313" key="1">
    <source>
        <dbReference type="EMBL" id="SAL75465.1"/>
    </source>
</evidence>
<evidence type="ECO:0000313" key="2">
    <source>
        <dbReference type="Proteomes" id="UP000054683"/>
    </source>
</evidence>
<protein>
    <submittedName>
        <fullName evidence="1">Uncharacterized protein</fullName>
    </submittedName>
</protein>